<evidence type="ECO:0000256" key="8">
    <source>
        <dbReference type="ARBA" id="ARBA00022776"/>
    </source>
</evidence>
<keyword evidence="6" id="KW-0132">Cell division</keyword>
<dbReference type="Proteomes" id="UP000694892">
    <property type="component" value="Chromosome 9_10S"/>
</dbReference>
<sequence length="724" mass="82811">MADAQDTYSYDAPSIFNFSSFHDDHNADSWFDQLTNAENIPPDQKPLSETSVNAEQNCKVEPGMITPSKEEVSKSTTHVCDVKSQTKRSARRMSKKHRQKILLKTKETHLEKETAQSEYPPCKKLKGSSTKDRQAPVIRGQPTSSHHGTTSPKPKAQLTMPATPTVLKRRNILAKSKSSEEQELEKMQALQKEMLENLKKNEHSMKVAISGAGQPVKNFIPVTKPVDFHFKTDDRLKRNANPPEGDGYKEVDFASVLRKPPTSPVQVTKGGHTVPKPFNLSKGKRKHEEASDFVSTAEQVVAFYRRTPARYHLRSRQKEMEGPSPVKMLKPKLTNPKTPLLQTKQRHRPTTCKSAAELEAEELDMIHQYKFKAQELDTRILEGGPVLPKKPSVKEPTKAIGFDLEIEKRIQQREKKDEVEEEAFSFHSRPCPSKILADVVGVPQKKLLPVTVPQSPAFALKNRVRIPAQEEKEEEVPVIKATRMPHYGVPFKPKLIEQKQVEACPFSFCERDKERQLQKEKRLDELRKEEVPKFKAQRLPQFDHISLPEKKVKMPTQQEPFQLEIDKRGATKLQRWQHQIKEELKQQKEMVVFKARPNTVVHQEPFVPKKESRSLTDSLSGSMIQEGFELATAKRAKERQEFEKCLAEMEAQKSLLEEETRKQREEEEREEINQLRCIRHSLSGSSKLWKLKPVTSHLLSPHPLTSRTGLSADVLPVLSKSRFG</sequence>
<feature type="compositionally biased region" description="Polar residues" evidence="13">
    <location>
        <begin position="141"/>
        <end position="152"/>
    </location>
</feature>
<dbReference type="GO" id="GO:0005634">
    <property type="term" value="C:nucleus"/>
    <property type="evidence" value="ECO:0007669"/>
    <property type="project" value="UniProtKB-SubCell"/>
</dbReference>
<dbReference type="Pfam" id="PF12214">
    <property type="entry name" value="TPX2_importin"/>
    <property type="match status" value="1"/>
</dbReference>
<feature type="coiled-coil region" evidence="12">
    <location>
        <begin position="173"/>
        <end position="201"/>
    </location>
</feature>
<feature type="compositionally biased region" description="Polar residues" evidence="13">
    <location>
        <begin position="47"/>
        <end position="56"/>
    </location>
</feature>
<comment type="similarity">
    <text evidence="3">Belongs to the TPX2 family.</text>
</comment>
<evidence type="ECO:0000256" key="7">
    <source>
        <dbReference type="ARBA" id="ARBA00022701"/>
    </source>
</evidence>
<gene>
    <name evidence="17" type="ORF">XELAEV_18046384mg</name>
</gene>
<evidence type="ECO:0000259" key="16">
    <source>
        <dbReference type="Pfam" id="PF12214"/>
    </source>
</evidence>
<dbReference type="OMA" id="GRHTVSC"/>
<feature type="compositionally biased region" description="Basic residues" evidence="13">
    <location>
        <begin position="85"/>
        <end position="103"/>
    </location>
</feature>
<proteinExistence type="inferred from homology"/>
<evidence type="ECO:0000256" key="3">
    <source>
        <dbReference type="ARBA" id="ARBA00005885"/>
    </source>
</evidence>
<dbReference type="AlphaFoldDB" id="A0A974BT74"/>
<dbReference type="InterPro" id="IPR009675">
    <property type="entry name" value="TPX2_fam"/>
</dbReference>
<dbReference type="GO" id="GO:0000922">
    <property type="term" value="C:spindle pole"/>
    <property type="evidence" value="ECO:0007669"/>
    <property type="project" value="UniProtKB-SubCell"/>
</dbReference>
<evidence type="ECO:0000256" key="4">
    <source>
        <dbReference type="ARBA" id="ARBA00022490"/>
    </source>
</evidence>
<feature type="domain" description="Aurora-A binding" evidence="15">
    <location>
        <begin position="1"/>
        <end position="49"/>
    </location>
</feature>
<feature type="domain" description="TPX2 central" evidence="16">
    <location>
        <begin position="332"/>
        <end position="458"/>
    </location>
</feature>
<feature type="region of interest" description="Disordered" evidence="13">
    <location>
        <begin position="314"/>
        <end position="337"/>
    </location>
</feature>
<dbReference type="PANTHER" id="PTHR14326">
    <property type="entry name" value="TARGETING PROTEIN FOR XKLP2"/>
    <property type="match status" value="1"/>
</dbReference>
<keyword evidence="10" id="KW-0539">Nucleus</keyword>
<feature type="compositionally biased region" description="Basic and acidic residues" evidence="13">
    <location>
        <begin position="653"/>
        <end position="666"/>
    </location>
</feature>
<feature type="compositionally biased region" description="Basic and acidic residues" evidence="13">
    <location>
        <begin position="104"/>
        <end position="115"/>
    </location>
</feature>
<name>A0A974BT74_XENLA</name>
<evidence type="ECO:0000256" key="10">
    <source>
        <dbReference type="ARBA" id="ARBA00023242"/>
    </source>
</evidence>
<keyword evidence="4" id="KW-0963">Cytoplasm</keyword>
<keyword evidence="5" id="KW-0597">Phosphoprotein</keyword>
<dbReference type="GO" id="GO:0060236">
    <property type="term" value="P:regulation of mitotic spindle organization"/>
    <property type="evidence" value="ECO:0007669"/>
    <property type="project" value="InterPro"/>
</dbReference>
<evidence type="ECO:0000256" key="9">
    <source>
        <dbReference type="ARBA" id="ARBA00023212"/>
    </source>
</evidence>
<protein>
    <recommendedName>
        <fullName evidence="19">Targeting protein for Xklp2</fullName>
    </recommendedName>
</protein>
<dbReference type="Pfam" id="PF09041">
    <property type="entry name" value="Aurora-A_bind"/>
    <property type="match status" value="1"/>
</dbReference>
<keyword evidence="12" id="KW-0175">Coiled coil</keyword>
<evidence type="ECO:0000259" key="15">
    <source>
        <dbReference type="Pfam" id="PF09041"/>
    </source>
</evidence>
<evidence type="ECO:0000256" key="6">
    <source>
        <dbReference type="ARBA" id="ARBA00022618"/>
    </source>
</evidence>
<keyword evidence="11" id="KW-0131">Cell cycle</keyword>
<feature type="region of interest" description="Disordered" evidence="13">
    <location>
        <begin position="653"/>
        <end position="672"/>
    </location>
</feature>
<dbReference type="Pfam" id="PF06886">
    <property type="entry name" value="TPX2"/>
    <property type="match status" value="2"/>
</dbReference>
<dbReference type="GO" id="GO:0005874">
    <property type="term" value="C:microtubule"/>
    <property type="evidence" value="ECO:0007669"/>
    <property type="project" value="UniProtKB-KW"/>
</dbReference>
<evidence type="ECO:0008006" key="19">
    <source>
        <dbReference type="Google" id="ProtNLM"/>
    </source>
</evidence>
<dbReference type="PANTHER" id="PTHR14326:SF44">
    <property type="entry name" value="TARGETING PROTEIN FOR XKLP2"/>
    <property type="match status" value="1"/>
</dbReference>
<feature type="region of interest" description="Disordered" evidence="13">
    <location>
        <begin position="260"/>
        <end position="291"/>
    </location>
</feature>
<keyword evidence="9" id="KW-0206">Cytoskeleton</keyword>
<evidence type="ECO:0000256" key="12">
    <source>
        <dbReference type="SAM" id="Coils"/>
    </source>
</evidence>
<evidence type="ECO:0000256" key="2">
    <source>
        <dbReference type="ARBA" id="ARBA00004647"/>
    </source>
</evidence>
<dbReference type="InterPro" id="IPR027329">
    <property type="entry name" value="TPX2_C"/>
</dbReference>
<evidence type="ECO:0000313" key="18">
    <source>
        <dbReference type="Proteomes" id="UP000694892"/>
    </source>
</evidence>
<evidence type="ECO:0000256" key="1">
    <source>
        <dbReference type="ARBA" id="ARBA00004123"/>
    </source>
</evidence>
<dbReference type="EMBL" id="CM004483">
    <property type="protein sequence ID" value="OCT60367.1"/>
    <property type="molecule type" value="Genomic_DNA"/>
</dbReference>
<evidence type="ECO:0000256" key="5">
    <source>
        <dbReference type="ARBA" id="ARBA00022553"/>
    </source>
</evidence>
<keyword evidence="7" id="KW-0493">Microtubule</keyword>
<organism evidence="17 18">
    <name type="scientific">Xenopus laevis</name>
    <name type="common">African clawed frog</name>
    <dbReference type="NCBI Taxonomy" id="8355"/>
    <lineage>
        <taxon>Eukaryota</taxon>
        <taxon>Metazoa</taxon>
        <taxon>Chordata</taxon>
        <taxon>Craniata</taxon>
        <taxon>Vertebrata</taxon>
        <taxon>Euteleostomi</taxon>
        <taxon>Amphibia</taxon>
        <taxon>Batrachia</taxon>
        <taxon>Anura</taxon>
        <taxon>Pipoidea</taxon>
        <taxon>Pipidae</taxon>
        <taxon>Xenopodinae</taxon>
        <taxon>Xenopus</taxon>
        <taxon>Xenopus</taxon>
    </lineage>
</organism>
<accession>A0A974BT74</accession>
<evidence type="ECO:0000256" key="11">
    <source>
        <dbReference type="ARBA" id="ARBA00023306"/>
    </source>
</evidence>
<feature type="domain" description="TPX2 C-terminal" evidence="14">
    <location>
        <begin position="510"/>
        <end position="556"/>
    </location>
</feature>
<dbReference type="InterPro" id="IPR027330">
    <property type="entry name" value="TPX2_central_dom"/>
</dbReference>
<dbReference type="InterPro" id="IPR015128">
    <property type="entry name" value="Aurora-A-bd"/>
</dbReference>
<dbReference type="GO" id="GO:0051301">
    <property type="term" value="P:cell division"/>
    <property type="evidence" value="ECO:0007669"/>
    <property type="project" value="UniProtKB-KW"/>
</dbReference>
<evidence type="ECO:0000259" key="14">
    <source>
        <dbReference type="Pfam" id="PF06886"/>
    </source>
</evidence>
<feature type="region of interest" description="Disordered" evidence="13">
    <location>
        <begin position="36"/>
        <end position="167"/>
    </location>
</feature>
<evidence type="ECO:0000256" key="13">
    <source>
        <dbReference type="SAM" id="MobiDB-lite"/>
    </source>
</evidence>
<comment type="subcellular location">
    <subcellularLocation>
        <location evidence="2">Cytoplasm</location>
        <location evidence="2">Cytoskeleton</location>
        <location evidence="2">Spindle pole</location>
    </subcellularLocation>
    <subcellularLocation>
        <location evidence="1">Nucleus</location>
    </subcellularLocation>
</comment>
<evidence type="ECO:0000313" key="17">
    <source>
        <dbReference type="EMBL" id="OCT60367.1"/>
    </source>
</evidence>
<reference evidence="18" key="1">
    <citation type="journal article" date="2016" name="Nature">
        <title>Genome evolution in the allotetraploid frog Xenopus laevis.</title>
        <authorList>
            <person name="Session A.M."/>
            <person name="Uno Y."/>
            <person name="Kwon T."/>
            <person name="Chapman J.A."/>
            <person name="Toyoda A."/>
            <person name="Takahashi S."/>
            <person name="Fukui A."/>
            <person name="Hikosaka A."/>
            <person name="Suzuki A."/>
            <person name="Kondo M."/>
            <person name="van Heeringen S.J."/>
            <person name="Quigley I."/>
            <person name="Heinz S."/>
            <person name="Ogino H."/>
            <person name="Ochi H."/>
            <person name="Hellsten U."/>
            <person name="Lyons J.B."/>
            <person name="Simakov O."/>
            <person name="Putnam N."/>
            <person name="Stites J."/>
            <person name="Kuroki Y."/>
            <person name="Tanaka T."/>
            <person name="Michiue T."/>
            <person name="Watanabe M."/>
            <person name="Bogdanovic O."/>
            <person name="Lister R."/>
            <person name="Georgiou G."/>
            <person name="Paranjpe S.S."/>
            <person name="van Kruijsbergen I."/>
            <person name="Shu S."/>
            <person name="Carlson J."/>
            <person name="Kinoshita T."/>
            <person name="Ohta Y."/>
            <person name="Mawaribuchi S."/>
            <person name="Jenkins J."/>
            <person name="Grimwood J."/>
            <person name="Schmutz J."/>
            <person name="Mitros T."/>
            <person name="Mozaffari S.V."/>
            <person name="Suzuki Y."/>
            <person name="Haramoto Y."/>
            <person name="Yamamoto T.S."/>
            <person name="Takagi C."/>
            <person name="Heald R."/>
            <person name="Miller K."/>
            <person name="Haudenschild C."/>
            <person name="Kitzman J."/>
            <person name="Nakayama T."/>
            <person name="Izutsu Y."/>
            <person name="Robert J."/>
            <person name="Fortriede J."/>
            <person name="Burns K."/>
            <person name="Lotay V."/>
            <person name="Karimi K."/>
            <person name="Yasuoka Y."/>
            <person name="Dichmann D.S."/>
            <person name="Flajnik M.F."/>
            <person name="Houston D.W."/>
            <person name="Shendure J."/>
            <person name="DuPasquier L."/>
            <person name="Vize P.D."/>
            <person name="Zorn A.M."/>
            <person name="Ito M."/>
            <person name="Marcotte E.M."/>
            <person name="Wallingford J.B."/>
            <person name="Ito Y."/>
            <person name="Asashima M."/>
            <person name="Ueno N."/>
            <person name="Matsuda Y."/>
            <person name="Veenstra G.J."/>
            <person name="Fujiyama A."/>
            <person name="Harland R.M."/>
            <person name="Taira M."/>
            <person name="Rokhsar D.S."/>
        </authorList>
    </citation>
    <scope>NUCLEOTIDE SEQUENCE [LARGE SCALE GENOMIC DNA]</scope>
    <source>
        <strain evidence="18">J</strain>
    </source>
</reference>
<keyword evidence="8" id="KW-0498">Mitosis</keyword>
<feature type="domain" description="TPX2 C-terminal" evidence="14">
    <location>
        <begin position="628"/>
        <end position="676"/>
    </location>
</feature>